<dbReference type="GO" id="GO:0003700">
    <property type="term" value="F:DNA-binding transcription factor activity"/>
    <property type="evidence" value="ECO:0007669"/>
    <property type="project" value="TreeGrafter"/>
</dbReference>
<dbReference type="GO" id="GO:0003677">
    <property type="term" value="F:DNA binding"/>
    <property type="evidence" value="ECO:0007669"/>
    <property type="project" value="UniProtKB-KW"/>
</dbReference>
<dbReference type="AlphaFoldDB" id="A0A2N5WZG2"/>
<keyword evidence="3" id="KW-0804">Transcription</keyword>
<dbReference type="PROSITE" id="PS50042">
    <property type="entry name" value="CNMP_BINDING_3"/>
    <property type="match status" value="1"/>
</dbReference>
<keyword evidence="6" id="KW-1185">Reference proteome</keyword>
<dbReference type="InterPro" id="IPR014710">
    <property type="entry name" value="RmlC-like_jellyroll"/>
</dbReference>
<accession>A0A2N5WZG2</accession>
<evidence type="ECO:0000313" key="6">
    <source>
        <dbReference type="Proteomes" id="UP000235005"/>
    </source>
</evidence>
<proteinExistence type="predicted"/>
<dbReference type="OrthoDB" id="9776746at2"/>
<dbReference type="CDD" id="cd00038">
    <property type="entry name" value="CAP_ED"/>
    <property type="match status" value="1"/>
</dbReference>
<dbReference type="Gene3D" id="1.10.10.10">
    <property type="entry name" value="Winged helix-like DNA-binding domain superfamily/Winged helix DNA-binding domain"/>
    <property type="match status" value="1"/>
</dbReference>
<dbReference type="InterPro" id="IPR036388">
    <property type="entry name" value="WH-like_DNA-bd_sf"/>
</dbReference>
<dbReference type="InterPro" id="IPR036390">
    <property type="entry name" value="WH_DNA-bd_sf"/>
</dbReference>
<name>A0A2N5WZG2_9GAMM</name>
<dbReference type="InterPro" id="IPR012318">
    <property type="entry name" value="HTH_CRP"/>
</dbReference>
<dbReference type="EMBL" id="PKUS01000026">
    <property type="protein sequence ID" value="PLW67627.1"/>
    <property type="molecule type" value="Genomic_DNA"/>
</dbReference>
<evidence type="ECO:0000256" key="2">
    <source>
        <dbReference type="ARBA" id="ARBA00023125"/>
    </source>
</evidence>
<dbReference type="PANTHER" id="PTHR24567">
    <property type="entry name" value="CRP FAMILY TRANSCRIPTIONAL REGULATORY PROTEIN"/>
    <property type="match status" value="1"/>
</dbReference>
<dbReference type="Pfam" id="PF00027">
    <property type="entry name" value="cNMP_binding"/>
    <property type="match status" value="1"/>
</dbReference>
<dbReference type="PANTHER" id="PTHR24567:SF74">
    <property type="entry name" value="HTH-TYPE TRANSCRIPTIONAL REGULATOR ARCR"/>
    <property type="match status" value="1"/>
</dbReference>
<evidence type="ECO:0000313" key="5">
    <source>
        <dbReference type="EMBL" id="PLW67627.1"/>
    </source>
</evidence>
<dbReference type="InterPro" id="IPR050397">
    <property type="entry name" value="Env_Response_Regulators"/>
</dbReference>
<feature type="domain" description="Cyclic nucleotide-binding" evidence="4">
    <location>
        <begin position="34"/>
        <end position="134"/>
    </location>
</feature>
<reference evidence="5 6" key="1">
    <citation type="submission" date="2018-01" db="EMBL/GenBank/DDBJ databases">
        <title>The draft genome sequence of Halioglobus lutimaris HF004.</title>
        <authorList>
            <person name="Du Z.-J."/>
            <person name="Shi M.-J."/>
        </authorList>
    </citation>
    <scope>NUCLEOTIDE SEQUENCE [LARGE SCALE GENOMIC DNA]</scope>
    <source>
        <strain evidence="5 6">HF004</strain>
    </source>
</reference>
<dbReference type="InterPro" id="IPR018490">
    <property type="entry name" value="cNMP-bd_dom_sf"/>
</dbReference>
<sequence length="218" mass="23769">MAISHAYKPYKGPLKTMKIKLPEGIRAAKTVTAEAGSVLFRQGEVCSTYYIVLDGAVRVFARSPRGKEVVLYRVSPGDICILTTSCILSGSLYPADAVIESKVTAMALPKQDFEQMMKDSEEFREFVLMSFGQRLTGLITLIEQVALESVAFRLAQYLLKNSDADGFVASTHESIATEIGSAREVVGRHLKGFSTAGIVETVRGQIRVIDALALESLD</sequence>
<comment type="caution">
    <text evidence="5">The sequence shown here is derived from an EMBL/GenBank/DDBJ whole genome shotgun (WGS) entry which is preliminary data.</text>
</comment>
<dbReference type="SMART" id="SM00100">
    <property type="entry name" value="cNMP"/>
    <property type="match status" value="1"/>
</dbReference>
<evidence type="ECO:0000256" key="3">
    <source>
        <dbReference type="ARBA" id="ARBA00023163"/>
    </source>
</evidence>
<keyword evidence="2" id="KW-0238">DNA-binding</keyword>
<dbReference type="GO" id="GO:0005829">
    <property type="term" value="C:cytosol"/>
    <property type="evidence" value="ECO:0007669"/>
    <property type="project" value="TreeGrafter"/>
</dbReference>
<evidence type="ECO:0000259" key="4">
    <source>
        <dbReference type="PROSITE" id="PS50042"/>
    </source>
</evidence>
<dbReference type="SUPFAM" id="SSF51206">
    <property type="entry name" value="cAMP-binding domain-like"/>
    <property type="match status" value="1"/>
</dbReference>
<dbReference type="Pfam" id="PF13545">
    <property type="entry name" value="HTH_Crp_2"/>
    <property type="match status" value="1"/>
</dbReference>
<organism evidence="5 6">
    <name type="scientific">Pseudohalioglobus lutimaris</name>
    <dbReference type="NCBI Taxonomy" id="1737061"/>
    <lineage>
        <taxon>Bacteria</taxon>
        <taxon>Pseudomonadati</taxon>
        <taxon>Pseudomonadota</taxon>
        <taxon>Gammaproteobacteria</taxon>
        <taxon>Cellvibrionales</taxon>
        <taxon>Halieaceae</taxon>
        <taxon>Pseudohalioglobus</taxon>
    </lineage>
</organism>
<dbReference type="Gene3D" id="2.60.120.10">
    <property type="entry name" value="Jelly Rolls"/>
    <property type="match status" value="1"/>
</dbReference>
<dbReference type="SUPFAM" id="SSF46785">
    <property type="entry name" value="Winged helix' DNA-binding domain"/>
    <property type="match status" value="1"/>
</dbReference>
<dbReference type="InterPro" id="IPR000595">
    <property type="entry name" value="cNMP-bd_dom"/>
</dbReference>
<gene>
    <name evidence="5" type="ORF">C0039_16120</name>
</gene>
<dbReference type="Proteomes" id="UP000235005">
    <property type="component" value="Unassembled WGS sequence"/>
</dbReference>
<protein>
    <submittedName>
        <fullName evidence="5">Crp/Fnr family transcriptional regulator</fullName>
    </submittedName>
</protein>
<keyword evidence="1" id="KW-0805">Transcription regulation</keyword>
<evidence type="ECO:0000256" key="1">
    <source>
        <dbReference type="ARBA" id="ARBA00023015"/>
    </source>
</evidence>